<name>A0A6G7VLD3_9RHOB</name>
<dbReference type="Proteomes" id="UP000500791">
    <property type="component" value="Chromosome"/>
</dbReference>
<organism evidence="2 3">
    <name type="scientific">Pontivivens nitratireducens</name>
    <dbReference type="NCBI Taxonomy" id="2758038"/>
    <lineage>
        <taxon>Bacteria</taxon>
        <taxon>Pseudomonadati</taxon>
        <taxon>Pseudomonadota</taxon>
        <taxon>Alphaproteobacteria</taxon>
        <taxon>Rhodobacterales</taxon>
        <taxon>Paracoccaceae</taxon>
        <taxon>Pontivivens</taxon>
    </lineage>
</organism>
<protein>
    <submittedName>
        <fullName evidence="2">Uncharacterized protein</fullName>
    </submittedName>
</protein>
<evidence type="ECO:0000256" key="1">
    <source>
        <dbReference type="SAM" id="MobiDB-lite"/>
    </source>
</evidence>
<proteinExistence type="predicted"/>
<evidence type="ECO:0000313" key="2">
    <source>
        <dbReference type="EMBL" id="QIK40831.1"/>
    </source>
</evidence>
<dbReference type="EMBL" id="CP049811">
    <property type="protein sequence ID" value="QIK40831.1"/>
    <property type="molecule type" value="Genomic_DNA"/>
</dbReference>
<sequence length="45" mass="4776">MSSDREHAVELHDIAQSIDEAMFGSGRPARMSSCILKDTKGGPGS</sequence>
<dbReference type="KEGG" id="mon:G8E03_08685"/>
<feature type="region of interest" description="Disordered" evidence="1">
    <location>
        <begin position="22"/>
        <end position="45"/>
    </location>
</feature>
<dbReference type="AlphaFoldDB" id="A0A6G7VLD3"/>
<dbReference type="RefSeq" id="WP_166190715.1">
    <property type="nucleotide sequence ID" value="NZ_CP049811.1"/>
</dbReference>
<reference evidence="2 3" key="1">
    <citation type="submission" date="2020-03" db="EMBL/GenBank/DDBJ databases">
        <title>Complete genome sequence of Monaibacterium sp. ALG8 with diverse plasmids.</title>
        <authorList>
            <person name="Sun C."/>
        </authorList>
    </citation>
    <scope>NUCLEOTIDE SEQUENCE [LARGE SCALE GENOMIC DNA]</scope>
    <source>
        <strain evidence="2 3">ALG8</strain>
    </source>
</reference>
<accession>A0A6G7VLD3</accession>
<gene>
    <name evidence="2" type="ORF">G8E03_08685</name>
</gene>
<keyword evidence="3" id="KW-1185">Reference proteome</keyword>
<evidence type="ECO:0000313" key="3">
    <source>
        <dbReference type="Proteomes" id="UP000500791"/>
    </source>
</evidence>